<feature type="compositionally biased region" description="Basic and acidic residues" evidence="1">
    <location>
        <begin position="265"/>
        <end position="289"/>
    </location>
</feature>
<proteinExistence type="predicted"/>
<comment type="caution">
    <text evidence="2">The sequence shown here is derived from an EMBL/GenBank/DDBJ whole genome shotgun (WGS) entry which is preliminary data.</text>
</comment>
<evidence type="ECO:0000313" key="2">
    <source>
        <dbReference type="EMBL" id="THH32058.1"/>
    </source>
</evidence>
<dbReference type="OrthoDB" id="2796832at2759"/>
<feature type="compositionally biased region" description="Basic residues" evidence="1">
    <location>
        <begin position="1"/>
        <end position="12"/>
    </location>
</feature>
<dbReference type="AlphaFoldDB" id="A0A4S4N2N1"/>
<feature type="region of interest" description="Disordered" evidence="1">
    <location>
        <begin position="200"/>
        <end position="370"/>
    </location>
</feature>
<sequence length="370" mass="38585">MKKTVIKRRKRVPAAPGGSPTAQDRIMTDQAAAEVLASVGRARSAGNAEGGTGTEASDDEGDEKQPTKKRARRGKANQEKEESGDGDDEEGMGRGRKRASRGGRRASNSHQTAQQPWGDIPVTMQMQLAGHHPSDAGPSMIHDRPGSAFGGDPRYGAGAPRGNPFSPNPHGGFDLPSVNAVLGEGGSYGPPASYIRSGSAAGFAGPPSRTHSPLAGPGMNNAPSPGFVLPPPHSSIHGHAHGLSFYHPGGMSAPSGVPPIPTAPELEKHYMQLAEQKRQLEEMVERTDRMMAGVKRGLDEMKAASASPSQSQPQQQSTQPQQSPAQSPQLSAPQPQGSQAAAVPLRTDRQGGGSKESVWSIAPPESASRS</sequence>
<protein>
    <submittedName>
        <fullName evidence="2">Uncharacterized protein</fullName>
    </submittedName>
</protein>
<dbReference type="EMBL" id="SGPM01000031">
    <property type="protein sequence ID" value="THH32058.1"/>
    <property type="molecule type" value="Genomic_DNA"/>
</dbReference>
<evidence type="ECO:0000256" key="1">
    <source>
        <dbReference type="SAM" id="MobiDB-lite"/>
    </source>
</evidence>
<keyword evidence="3" id="KW-1185">Reference proteome</keyword>
<gene>
    <name evidence="2" type="ORF">EUX98_g2136</name>
</gene>
<feature type="compositionally biased region" description="Polar residues" evidence="1">
    <location>
        <begin position="106"/>
        <end position="115"/>
    </location>
</feature>
<accession>A0A4S4N2N1</accession>
<feature type="compositionally biased region" description="Basic residues" evidence="1">
    <location>
        <begin position="94"/>
        <end position="104"/>
    </location>
</feature>
<name>A0A4S4N2N1_9APHY</name>
<feature type="compositionally biased region" description="Low complexity" evidence="1">
    <location>
        <begin position="303"/>
        <end position="344"/>
    </location>
</feature>
<feature type="region of interest" description="Disordered" evidence="1">
    <location>
        <begin position="1"/>
        <end position="172"/>
    </location>
</feature>
<organism evidence="2 3">
    <name type="scientific">Antrodiella citrinella</name>
    <dbReference type="NCBI Taxonomy" id="2447956"/>
    <lineage>
        <taxon>Eukaryota</taxon>
        <taxon>Fungi</taxon>
        <taxon>Dikarya</taxon>
        <taxon>Basidiomycota</taxon>
        <taxon>Agaricomycotina</taxon>
        <taxon>Agaricomycetes</taxon>
        <taxon>Polyporales</taxon>
        <taxon>Steccherinaceae</taxon>
        <taxon>Antrodiella</taxon>
    </lineage>
</organism>
<evidence type="ECO:0000313" key="3">
    <source>
        <dbReference type="Proteomes" id="UP000308730"/>
    </source>
</evidence>
<reference evidence="2 3" key="1">
    <citation type="submission" date="2019-02" db="EMBL/GenBank/DDBJ databases">
        <title>Genome sequencing of the rare red list fungi Antrodiella citrinella (Flaviporus citrinellus).</title>
        <authorList>
            <person name="Buettner E."/>
            <person name="Kellner H."/>
        </authorList>
    </citation>
    <scope>NUCLEOTIDE SEQUENCE [LARGE SCALE GENOMIC DNA]</scope>
    <source>
        <strain evidence="2 3">DSM 108506</strain>
    </source>
</reference>
<dbReference type="Proteomes" id="UP000308730">
    <property type="component" value="Unassembled WGS sequence"/>
</dbReference>